<dbReference type="Pfam" id="PF07811">
    <property type="entry name" value="TadE"/>
    <property type="match status" value="1"/>
</dbReference>
<gene>
    <name evidence="3" type="ORF">GCM10008023_07560</name>
</gene>
<keyword evidence="1" id="KW-1133">Transmembrane helix</keyword>
<keyword evidence="1" id="KW-0812">Transmembrane</keyword>
<dbReference type="EMBL" id="BNAQ01000001">
    <property type="protein sequence ID" value="GHH10123.1"/>
    <property type="molecule type" value="Genomic_DNA"/>
</dbReference>
<dbReference type="Proteomes" id="UP000652430">
    <property type="component" value="Unassembled WGS sequence"/>
</dbReference>
<evidence type="ECO:0000313" key="4">
    <source>
        <dbReference type="Proteomes" id="UP000652430"/>
    </source>
</evidence>
<keyword evidence="4" id="KW-1185">Reference proteome</keyword>
<proteinExistence type="predicted"/>
<feature type="domain" description="TadE-like" evidence="2">
    <location>
        <begin position="19"/>
        <end position="61"/>
    </location>
</feature>
<evidence type="ECO:0000313" key="3">
    <source>
        <dbReference type="EMBL" id="GHH10123.1"/>
    </source>
</evidence>
<feature type="transmembrane region" description="Helical" evidence="1">
    <location>
        <begin position="21"/>
        <end position="40"/>
    </location>
</feature>
<evidence type="ECO:0000259" key="2">
    <source>
        <dbReference type="Pfam" id="PF07811"/>
    </source>
</evidence>
<organism evidence="3 4">
    <name type="scientific">Sphingomonas glacialis</name>
    <dbReference type="NCBI Taxonomy" id="658225"/>
    <lineage>
        <taxon>Bacteria</taxon>
        <taxon>Pseudomonadati</taxon>
        <taxon>Pseudomonadota</taxon>
        <taxon>Alphaproteobacteria</taxon>
        <taxon>Sphingomonadales</taxon>
        <taxon>Sphingomonadaceae</taxon>
        <taxon>Sphingomonas</taxon>
    </lineage>
</organism>
<protein>
    <recommendedName>
        <fullName evidence="2">TadE-like domain-containing protein</fullName>
    </recommendedName>
</protein>
<comment type="caution">
    <text evidence="3">The sequence shown here is derived from an EMBL/GenBank/DDBJ whole genome shotgun (WGS) entry which is preliminary data.</text>
</comment>
<sequence length="203" mass="21918">MRIVREARRVVRIVRDTRGATIIEFAVVAPVMILLIMGLSDLAYQGYIMSILDGAMQKAGRDSTIQGNDTTPSGAAIDQKVMASVWLVMKSATYVSSRKSYSQFGNIAPESFRDDNGNKVYDAATECFTDVNGNKTWDADPGASGQGGASDVVVYKMTITYPRLFPMAGLAGLSQTVTNSSTTYLKNQPYAGQVSYTPTLVCP</sequence>
<accession>A0ABQ3LBA5</accession>
<dbReference type="RefSeq" id="WP_133189082.1">
    <property type="nucleotide sequence ID" value="NZ_BNAQ01000001.1"/>
</dbReference>
<keyword evidence="1" id="KW-0472">Membrane</keyword>
<reference evidence="4" key="1">
    <citation type="journal article" date="2019" name="Int. J. Syst. Evol. Microbiol.">
        <title>The Global Catalogue of Microorganisms (GCM) 10K type strain sequencing project: providing services to taxonomists for standard genome sequencing and annotation.</title>
        <authorList>
            <consortium name="The Broad Institute Genomics Platform"/>
            <consortium name="The Broad Institute Genome Sequencing Center for Infectious Disease"/>
            <person name="Wu L."/>
            <person name="Ma J."/>
        </authorList>
    </citation>
    <scope>NUCLEOTIDE SEQUENCE [LARGE SCALE GENOMIC DNA]</scope>
    <source>
        <strain evidence="4">CGMCC 1.8957</strain>
    </source>
</reference>
<name>A0ABQ3LBA5_9SPHN</name>
<dbReference type="InterPro" id="IPR012495">
    <property type="entry name" value="TadE-like_dom"/>
</dbReference>
<evidence type="ECO:0000256" key="1">
    <source>
        <dbReference type="SAM" id="Phobius"/>
    </source>
</evidence>